<dbReference type="RefSeq" id="WP_232465310.1">
    <property type="nucleotide sequence ID" value="NZ_CP021425.1"/>
</dbReference>
<dbReference type="Pfam" id="PF01841">
    <property type="entry name" value="Transglut_core"/>
    <property type="match status" value="1"/>
</dbReference>
<dbReference type="KEGG" id="ome:OLMES_2025"/>
<reference evidence="2 3" key="1">
    <citation type="submission" date="2017-05" db="EMBL/GenBank/DDBJ databases">
        <title>Genomic insights into alkan degradation activity of Oleiphilus messinensis.</title>
        <authorList>
            <person name="Kozyavkin S.A."/>
            <person name="Slesarev A.I."/>
            <person name="Golyshin P.N."/>
            <person name="Korzhenkov A."/>
            <person name="Golyshina O.N."/>
            <person name="Toshchakov S.V."/>
        </authorList>
    </citation>
    <scope>NUCLEOTIDE SEQUENCE [LARGE SCALE GENOMIC DNA]</scope>
    <source>
        <strain evidence="2 3">ME102</strain>
    </source>
</reference>
<dbReference type="AlphaFoldDB" id="A0A1Y0I6H1"/>
<organism evidence="2 3">
    <name type="scientific">Oleiphilus messinensis</name>
    <dbReference type="NCBI Taxonomy" id="141451"/>
    <lineage>
        <taxon>Bacteria</taxon>
        <taxon>Pseudomonadati</taxon>
        <taxon>Pseudomonadota</taxon>
        <taxon>Gammaproteobacteria</taxon>
        <taxon>Oceanospirillales</taxon>
        <taxon>Oleiphilaceae</taxon>
        <taxon>Oleiphilus</taxon>
    </lineage>
</organism>
<dbReference type="Gene3D" id="3.10.620.30">
    <property type="match status" value="1"/>
</dbReference>
<dbReference type="InterPro" id="IPR038765">
    <property type="entry name" value="Papain-like_cys_pep_sf"/>
</dbReference>
<feature type="domain" description="Transglutaminase-like" evidence="1">
    <location>
        <begin position="60"/>
        <end position="162"/>
    </location>
</feature>
<evidence type="ECO:0000259" key="1">
    <source>
        <dbReference type="Pfam" id="PF01841"/>
    </source>
</evidence>
<name>A0A1Y0I6H1_9GAMM</name>
<protein>
    <submittedName>
        <fullName evidence="2">Transglutaminase</fullName>
    </submittedName>
</protein>
<dbReference type="PANTHER" id="PTHR33490">
    <property type="entry name" value="BLR5614 PROTEIN-RELATED"/>
    <property type="match status" value="1"/>
</dbReference>
<proteinExistence type="predicted"/>
<dbReference type="EMBL" id="CP021425">
    <property type="protein sequence ID" value="ARU56098.1"/>
    <property type="molecule type" value="Genomic_DNA"/>
</dbReference>
<dbReference type="Proteomes" id="UP000196027">
    <property type="component" value="Chromosome"/>
</dbReference>
<sequence>MGAQKQMTFLAKSNATQVQSKKSGVLQVEDLSAYLRTSTMIDFQHPAIQQLVNDKGWRNLNEYEAIGEVYYFVRDTIKFGYNRDDTLKASEVLHDGYGQCNTKGTLLMALFRAIGVPARFHGFTIDNQLQKGAIPKYLFLFAPERIIHSWVEIFFEGQWLDIEGYIIDQRYLAQIQARFADQCDGFSGYGIATNCLAKPSNEWRGQSNYIQRDGIVDDFGTYVDPDSFYGQIGTNLRGIKKWLFRYVLRHLMNRNVRCIRKRGLK</sequence>
<evidence type="ECO:0000313" key="2">
    <source>
        <dbReference type="EMBL" id="ARU56098.1"/>
    </source>
</evidence>
<dbReference type="SUPFAM" id="SSF54001">
    <property type="entry name" value="Cysteine proteinases"/>
    <property type="match status" value="1"/>
</dbReference>
<gene>
    <name evidence="2" type="ORF">OLMES_2025</name>
</gene>
<accession>A0A1Y0I6H1</accession>
<keyword evidence="3" id="KW-1185">Reference proteome</keyword>
<dbReference type="InterPro" id="IPR002931">
    <property type="entry name" value="Transglutaminase-like"/>
</dbReference>
<evidence type="ECO:0000313" key="3">
    <source>
        <dbReference type="Proteomes" id="UP000196027"/>
    </source>
</evidence>